<dbReference type="OrthoDB" id="3068835at2759"/>
<protein>
    <submittedName>
        <fullName evidence="2">Uncharacterized protein</fullName>
    </submittedName>
</protein>
<reference evidence="2 3" key="1">
    <citation type="submission" date="2017-02" db="EMBL/GenBank/DDBJ databases">
        <title>Genomes of Trichoderma spp. with biocontrol activity.</title>
        <authorList>
            <person name="Gardiner D."/>
            <person name="Kazan K."/>
            <person name="Vos C."/>
            <person name="Harvey P."/>
        </authorList>
    </citation>
    <scope>NUCLEOTIDE SEQUENCE [LARGE SCALE GENOMIC DNA]</scope>
    <source>
        <strain evidence="2 3">A5MH</strain>
    </source>
</reference>
<gene>
    <name evidence="2" type="ORF">TGAMA5MH_08248</name>
</gene>
<feature type="compositionally biased region" description="Polar residues" evidence="1">
    <location>
        <begin position="203"/>
        <end position="217"/>
    </location>
</feature>
<proteinExistence type="predicted"/>
<dbReference type="PANTHER" id="PTHR38887:SF1">
    <property type="entry name" value="RAS MODIFICATION PROTEIN ERF4"/>
    <property type="match status" value="1"/>
</dbReference>
<dbReference type="EMBL" id="MTYH01000074">
    <property type="protein sequence ID" value="PNP39982.1"/>
    <property type="molecule type" value="Genomic_DNA"/>
</dbReference>
<name>A0A2K0T375_9HYPO</name>
<feature type="region of interest" description="Disordered" evidence="1">
    <location>
        <begin position="193"/>
        <end position="294"/>
    </location>
</feature>
<comment type="caution">
    <text evidence="2">The sequence shown here is derived from an EMBL/GenBank/DDBJ whole genome shotgun (WGS) entry which is preliminary data.</text>
</comment>
<evidence type="ECO:0000313" key="3">
    <source>
        <dbReference type="Proteomes" id="UP000236546"/>
    </source>
</evidence>
<evidence type="ECO:0000313" key="2">
    <source>
        <dbReference type="EMBL" id="PNP39982.1"/>
    </source>
</evidence>
<organism evidence="2 3">
    <name type="scientific">Trichoderma gamsii</name>
    <dbReference type="NCBI Taxonomy" id="398673"/>
    <lineage>
        <taxon>Eukaryota</taxon>
        <taxon>Fungi</taxon>
        <taxon>Dikarya</taxon>
        <taxon>Ascomycota</taxon>
        <taxon>Pezizomycotina</taxon>
        <taxon>Sordariomycetes</taxon>
        <taxon>Hypocreomycetidae</taxon>
        <taxon>Hypocreales</taxon>
        <taxon>Hypocreaceae</taxon>
        <taxon>Trichoderma</taxon>
    </lineage>
</organism>
<dbReference type="AlphaFoldDB" id="A0A2K0T375"/>
<dbReference type="InterPro" id="IPR053221">
    <property type="entry name" value="Burnettramic_acid_biosynth"/>
</dbReference>
<dbReference type="PANTHER" id="PTHR38887">
    <property type="entry name" value="CHROMOSOME 21, WHOLE GENOME SHOTGUN SEQUENCE"/>
    <property type="match status" value="1"/>
</dbReference>
<sequence>MRLNAPVLQEYGILEPEFIEFIDTLNIVSAASPPLKILDLAGGIIGMVPNHWAQLTSNILQLTAKGGTAIVSKSRTDAFMKEANQRTFGPKGLKACLITTSALIPSIKFPAQKAITLPLALDIPLENQPNFHSRLLQGLKGYVSETEATRLPSKKEDMGFIDQMSAKQVVRDIQKIDKKIYKDTEKQMKKMHKNYEPWKSSLEDGTSGDTVSKTPVRSRSLDRKMRKVEHDMEKVNRKAARKMEKRHSPGRVEDKRQDALLSLESKRERLLEKEDKQSQKLSPKRHGKDEKGADEKMAEKLLWIYIDTAFDESVAVNAN</sequence>
<accession>A0A2K0T375</accession>
<evidence type="ECO:0000256" key="1">
    <source>
        <dbReference type="SAM" id="MobiDB-lite"/>
    </source>
</evidence>
<feature type="compositionally biased region" description="Basic and acidic residues" evidence="1">
    <location>
        <begin position="246"/>
        <end position="278"/>
    </location>
</feature>
<dbReference type="Proteomes" id="UP000236546">
    <property type="component" value="Unassembled WGS sequence"/>
</dbReference>
<feature type="compositionally biased region" description="Basic and acidic residues" evidence="1">
    <location>
        <begin position="219"/>
        <end position="236"/>
    </location>
</feature>